<dbReference type="Proteomes" id="UP000234790">
    <property type="component" value="Chromosome"/>
</dbReference>
<organism evidence="11 12">
    <name type="scientific">Spiroplasma monobiae MQ-1</name>
    <dbReference type="NCBI Taxonomy" id="1336748"/>
    <lineage>
        <taxon>Bacteria</taxon>
        <taxon>Bacillati</taxon>
        <taxon>Mycoplasmatota</taxon>
        <taxon>Mollicutes</taxon>
        <taxon>Entomoplasmatales</taxon>
        <taxon>Spiroplasmataceae</taxon>
        <taxon>Spiroplasma</taxon>
    </lineage>
</organism>
<feature type="transmembrane region" description="Helical" evidence="8">
    <location>
        <begin position="35"/>
        <end position="57"/>
    </location>
</feature>
<dbReference type="GO" id="GO:0016887">
    <property type="term" value="F:ATP hydrolysis activity"/>
    <property type="evidence" value="ECO:0007669"/>
    <property type="project" value="InterPro"/>
</dbReference>
<name>A0A2K9LTR7_SPISQ</name>
<keyword evidence="6 8" id="KW-1133">Transmembrane helix</keyword>
<feature type="transmembrane region" description="Helical" evidence="8">
    <location>
        <begin position="260"/>
        <end position="288"/>
    </location>
</feature>
<dbReference type="SMART" id="SM00382">
    <property type="entry name" value="AAA"/>
    <property type="match status" value="1"/>
</dbReference>
<dbReference type="Pfam" id="PF00664">
    <property type="entry name" value="ABC_membrane"/>
    <property type="match status" value="1"/>
</dbReference>
<dbReference type="AlphaFoldDB" id="A0A2K9LTR7"/>
<keyword evidence="5 11" id="KW-0067">ATP-binding</keyword>
<dbReference type="Gene3D" id="1.20.1560.10">
    <property type="entry name" value="ABC transporter type 1, transmembrane domain"/>
    <property type="match status" value="1"/>
</dbReference>
<comment type="subcellular location">
    <subcellularLocation>
        <location evidence="1">Cell membrane</location>
        <topology evidence="1">Multi-pass membrane protein</topology>
    </subcellularLocation>
</comment>
<feature type="domain" description="ABC transmembrane type-1" evidence="10">
    <location>
        <begin position="36"/>
        <end position="330"/>
    </location>
</feature>
<dbReference type="Pfam" id="PF00005">
    <property type="entry name" value="ABC_tran"/>
    <property type="match status" value="1"/>
</dbReference>
<evidence type="ECO:0000259" key="9">
    <source>
        <dbReference type="PROSITE" id="PS50893"/>
    </source>
</evidence>
<dbReference type="Gene3D" id="3.40.50.300">
    <property type="entry name" value="P-loop containing nucleotide triphosphate hydrolases"/>
    <property type="match status" value="1"/>
</dbReference>
<dbReference type="InterPro" id="IPR036640">
    <property type="entry name" value="ABC1_TM_sf"/>
</dbReference>
<dbReference type="FunFam" id="3.40.50.300:FF:000218">
    <property type="entry name" value="Multidrug ABC transporter ATP-binding protein"/>
    <property type="match status" value="1"/>
</dbReference>
<dbReference type="RefSeq" id="WP_101780488.1">
    <property type="nucleotide sequence ID" value="NZ_CP025543.1"/>
</dbReference>
<reference evidence="11 12" key="1">
    <citation type="submission" date="2017-12" db="EMBL/GenBank/DDBJ databases">
        <title>Complete genome sequence of Spiroplasma monobiae MQ-1 (ATCC 33825).</title>
        <authorList>
            <person name="Tsai Y.-M."/>
            <person name="Lo W.-S."/>
            <person name="Wu P.-S."/>
            <person name="Cho S.-T."/>
            <person name="Kuo C.-H."/>
        </authorList>
    </citation>
    <scope>NUCLEOTIDE SEQUENCE [LARGE SCALE GENOMIC DNA]</scope>
    <source>
        <strain evidence="11 12">MQ-1</strain>
    </source>
</reference>
<dbReference type="GO" id="GO:0005886">
    <property type="term" value="C:plasma membrane"/>
    <property type="evidence" value="ECO:0007669"/>
    <property type="project" value="UniProtKB-SubCell"/>
</dbReference>
<feature type="transmembrane region" description="Helical" evidence="8">
    <location>
        <begin position="158"/>
        <end position="179"/>
    </location>
</feature>
<dbReference type="PANTHER" id="PTHR24221:SF654">
    <property type="entry name" value="ATP-BINDING CASSETTE SUB-FAMILY B MEMBER 6"/>
    <property type="match status" value="1"/>
</dbReference>
<evidence type="ECO:0000256" key="8">
    <source>
        <dbReference type="SAM" id="Phobius"/>
    </source>
</evidence>
<dbReference type="OrthoDB" id="9763744at2"/>
<dbReference type="GO" id="GO:0034040">
    <property type="term" value="F:ATPase-coupled lipid transmembrane transporter activity"/>
    <property type="evidence" value="ECO:0007669"/>
    <property type="project" value="TreeGrafter"/>
</dbReference>
<dbReference type="GO" id="GO:0005524">
    <property type="term" value="F:ATP binding"/>
    <property type="evidence" value="ECO:0007669"/>
    <property type="project" value="UniProtKB-KW"/>
</dbReference>
<dbReference type="CDD" id="cd07346">
    <property type="entry name" value="ABC_6TM_exporters"/>
    <property type="match status" value="1"/>
</dbReference>
<dbReference type="InterPro" id="IPR003593">
    <property type="entry name" value="AAA+_ATPase"/>
</dbReference>
<keyword evidence="4" id="KW-0547">Nucleotide-binding</keyword>
<evidence type="ECO:0000256" key="7">
    <source>
        <dbReference type="ARBA" id="ARBA00023136"/>
    </source>
</evidence>
<evidence type="ECO:0000259" key="10">
    <source>
        <dbReference type="PROSITE" id="PS50929"/>
    </source>
</evidence>
<evidence type="ECO:0000256" key="5">
    <source>
        <dbReference type="ARBA" id="ARBA00022840"/>
    </source>
</evidence>
<dbReference type="EMBL" id="CP025543">
    <property type="protein sequence ID" value="AUM62437.1"/>
    <property type="molecule type" value="Genomic_DNA"/>
</dbReference>
<dbReference type="KEGG" id="smoo:SMONO_v1c01860"/>
<dbReference type="InterPro" id="IPR003439">
    <property type="entry name" value="ABC_transporter-like_ATP-bd"/>
</dbReference>
<dbReference type="InterPro" id="IPR039421">
    <property type="entry name" value="Type_1_exporter"/>
</dbReference>
<dbReference type="PROSITE" id="PS50929">
    <property type="entry name" value="ABC_TM1F"/>
    <property type="match status" value="1"/>
</dbReference>
<dbReference type="PANTHER" id="PTHR24221">
    <property type="entry name" value="ATP-BINDING CASSETTE SUB-FAMILY B"/>
    <property type="match status" value="1"/>
</dbReference>
<dbReference type="InterPro" id="IPR027417">
    <property type="entry name" value="P-loop_NTPase"/>
</dbReference>
<comment type="similarity">
    <text evidence="2">Belongs to the ABC transporter superfamily.</text>
</comment>
<sequence length="603" mass="68807">MKAKKFDSDKAFSSKKFFDSFKLMGEGVKKNPGTFIGYIVFTIIDSILYSSMTIIVSEMTNNITSGGEKSSEFLGFYMTWVSWFYVGLILLFAIIIFDYFTNIYAALFAKRVEIYLRIKALEKLVEIDISYYSKNQLGLIMSRVINDSQGAGDSFNDFLLNLLFSAVSFVTMIVFMFTIDRTLTLIVLAIFFLLVIIIWVIFVYYRRAIIISVDVKQSIDADITDRLINIRAIKANAAEDRETIRNKNLHKKYDEKLNKVIWLQSMLSFFSYTIAWSLPIITIISTIALHGTNDGNTEHLTYVLVAFTSATNNILYALLTLPIWMRGLTKLSNCIMRLNYIYESNSLIEFSENPKKIGDIEDITFKKVTFNYPESPTKQILGQVSFTFEKNKSYAFVGETGVGKSTIAKLLLRFYDVTTGELLINGVNIKKIDHNDYLDKVGYVEQEPQILYGTVMDNLKYPCFDKTDEEAISAAKKAKIHNYIEKLPKGYDTILGERGFMFSGGQKQRLVIARLFLKDPQLLILDEATSALDNVVEKEIQSELEKLMIGRTTVVIAHRLSTIKNVDEIIVLDKNGVSQKGSFEELKEKEGRFKKLYTTGLMK</sequence>
<dbReference type="PROSITE" id="PS00211">
    <property type="entry name" value="ABC_TRANSPORTER_1"/>
    <property type="match status" value="1"/>
</dbReference>
<evidence type="ECO:0000256" key="4">
    <source>
        <dbReference type="ARBA" id="ARBA00022741"/>
    </source>
</evidence>
<dbReference type="SUPFAM" id="SSF52540">
    <property type="entry name" value="P-loop containing nucleoside triphosphate hydrolases"/>
    <property type="match status" value="1"/>
</dbReference>
<evidence type="ECO:0000256" key="6">
    <source>
        <dbReference type="ARBA" id="ARBA00022989"/>
    </source>
</evidence>
<proteinExistence type="inferred from homology"/>
<keyword evidence="12" id="KW-1185">Reference proteome</keyword>
<evidence type="ECO:0000313" key="11">
    <source>
        <dbReference type="EMBL" id="AUM62437.1"/>
    </source>
</evidence>
<feature type="transmembrane region" description="Helical" evidence="8">
    <location>
        <begin position="185"/>
        <end position="205"/>
    </location>
</feature>
<gene>
    <name evidence="11" type="ORF">SMONO_v1c01860</name>
</gene>
<evidence type="ECO:0000256" key="2">
    <source>
        <dbReference type="ARBA" id="ARBA00005417"/>
    </source>
</evidence>
<accession>A0A2K9LTR7</accession>
<keyword evidence="3 8" id="KW-0812">Transmembrane</keyword>
<evidence type="ECO:0000313" key="12">
    <source>
        <dbReference type="Proteomes" id="UP000234790"/>
    </source>
</evidence>
<feature type="domain" description="ABC transporter" evidence="9">
    <location>
        <begin position="363"/>
        <end position="599"/>
    </location>
</feature>
<feature type="transmembrane region" description="Helical" evidence="8">
    <location>
        <begin position="77"/>
        <end position="101"/>
    </location>
</feature>
<dbReference type="InterPro" id="IPR017871">
    <property type="entry name" value="ABC_transporter-like_CS"/>
</dbReference>
<evidence type="ECO:0000256" key="3">
    <source>
        <dbReference type="ARBA" id="ARBA00022692"/>
    </source>
</evidence>
<feature type="transmembrane region" description="Helical" evidence="8">
    <location>
        <begin position="300"/>
        <end position="321"/>
    </location>
</feature>
<dbReference type="SUPFAM" id="SSF90123">
    <property type="entry name" value="ABC transporter transmembrane region"/>
    <property type="match status" value="1"/>
</dbReference>
<protein>
    <submittedName>
        <fullName evidence="11">ABC transporter ATP-binding protein/permease</fullName>
    </submittedName>
</protein>
<dbReference type="InterPro" id="IPR011527">
    <property type="entry name" value="ABC1_TM_dom"/>
</dbReference>
<dbReference type="GO" id="GO:0140359">
    <property type="term" value="F:ABC-type transporter activity"/>
    <property type="evidence" value="ECO:0007669"/>
    <property type="project" value="InterPro"/>
</dbReference>
<keyword evidence="7 8" id="KW-0472">Membrane</keyword>
<dbReference type="PROSITE" id="PS50893">
    <property type="entry name" value="ABC_TRANSPORTER_2"/>
    <property type="match status" value="1"/>
</dbReference>
<evidence type="ECO:0000256" key="1">
    <source>
        <dbReference type="ARBA" id="ARBA00004651"/>
    </source>
</evidence>